<evidence type="ECO:0000313" key="4">
    <source>
        <dbReference type="EMBL" id="GFO42031.1"/>
    </source>
</evidence>
<dbReference type="EMBL" id="BLXT01007741">
    <property type="protein sequence ID" value="GFO42031.1"/>
    <property type="molecule type" value="Genomic_DNA"/>
</dbReference>
<organism evidence="4 5">
    <name type="scientific">Plakobranchus ocellatus</name>
    <dbReference type="NCBI Taxonomy" id="259542"/>
    <lineage>
        <taxon>Eukaryota</taxon>
        <taxon>Metazoa</taxon>
        <taxon>Spiralia</taxon>
        <taxon>Lophotrochozoa</taxon>
        <taxon>Mollusca</taxon>
        <taxon>Gastropoda</taxon>
        <taxon>Heterobranchia</taxon>
        <taxon>Euthyneura</taxon>
        <taxon>Panpulmonata</taxon>
        <taxon>Sacoglossa</taxon>
        <taxon>Placobranchoidea</taxon>
        <taxon>Plakobranchidae</taxon>
        <taxon>Plakobranchus</taxon>
    </lineage>
</organism>
<dbReference type="PANTHER" id="PTHR46406">
    <property type="entry name" value="NITRIC OXIDE-ASSOCIATED PROTEIN 1"/>
    <property type="match status" value="1"/>
</dbReference>
<dbReference type="Proteomes" id="UP000735302">
    <property type="component" value="Unassembled WGS sequence"/>
</dbReference>
<evidence type="ECO:0000313" key="5">
    <source>
        <dbReference type="Proteomes" id="UP000735302"/>
    </source>
</evidence>
<keyword evidence="5" id="KW-1185">Reference proteome</keyword>
<dbReference type="GO" id="GO:0005525">
    <property type="term" value="F:GTP binding"/>
    <property type="evidence" value="ECO:0007669"/>
    <property type="project" value="InterPro"/>
</dbReference>
<dbReference type="InterPro" id="IPR048422">
    <property type="entry name" value="NOA1/YqeH-like_C"/>
</dbReference>
<feature type="domain" description="G" evidence="2">
    <location>
        <begin position="256"/>
        <end position="308"/>
    </location>
</feature>
<dbReference type="CDD" id="cd01855">
    <property type="entry name" value="YqeH"/>
    <property type="match status" value="1"/>
</dbReference>
<dbReference type="Pfam" id="PF21516">
    <property type="entry name" value="YqeH-like_C"/>
    <property type="match status" value="1"/>
</dbReference>
<evidence type="ECO:0000259" key="3">
    <source>
        <dbReference type="Pfam" id="PF21516"/>
    </source>
</evidence>
<feature type="domain" description="NOA1/YqeH-like C-terminal" evidence="3">
    <location>
        <begin position="476"/>
        <end position="574"/>
    </location>
</feature>
<name>A0AAV4DDU2_9GAST</name>
<dbReference type="InterPro" id="IPR006073">
    <property type="entry name" value="GTP-bd"/>
</dbReference>
<sequence>MARQSHEQNCTPSADFKKLDFDRLNSSLGNLHSAWESSSLHCSDNEISSFDNIDAIESIIFPSDLELTAKPSPILGTEDPNIPPSNVPCVGCGALLQCQHNTFPGFMPSEYFKNLSVKEMKISICQRCYYIRHCGAFMEVSSEPEEYKTIISKIRPTRSVVILVVDVMDMKGSIVPNLMDYVGKNHPLVVIGNKADLLSPDSPEYLIHIKEQLKLACYEAGLSNIHNVSLTSAKTGFGIERLISILFSFYKRRVDMYIVGSANAGKSSLFNALLASDFCKSSARNLIERATVSVWPGTTLNLLKFPIMRPSHRVFALRQIRLSQEQAQKKMEKKLERSKKANKNYTSWELQEDVHLTDVRKDYTRDLDEKGAAWGQKISGYRSRGDGSLVHESRPPAPETYDADEYGQSYWVFDTPGVINSDQILHLLTPKEMTYLTPTTMLVPRCLKLKPQETLFVSGLCRVDCRKSDGDLILSVHSGPNIPIHVVPTFEADEFYQRYIGTEILGVPIGDSKRLSEVPSMVAKEFTVVGENDQTAAADIQLSSVGWISLALRKEQSALLQVYTPGRKGMHLRQPALMPHYMQFKGKRIKGTAFYRTKPPGWVMSKAKRGLTY</sequence>
<dbReference type="Pfam" id="PF01926">
    <property type="entry name" value="MMR_HSR1"/>
    <property type="match status" value="1"/>
</dbReference>
<feature type="coiled-coil region" evidence="1">
    <location>
        <begin position="317"/>
        <end position="344"/>
    </location>
</feature>
<comment type="caution">
    <text evidence="4">The sequence shown here is derived from an EMBL/GenBank/DDBJ whole genome shotgun (WGS) entry which is preliminary data.</text>
</comment>
<dbReference type="Gene3D" id="3.40.50.300">
    <property type="entry name" value="P-loop containing nucleotide triphosphate hydrolases"/>
    <property type="match status" value="1"/>
</dbReference>
<proteinExistence type="predicted"/>
<protein>
    <submittedName>
        <fullName evidence="4">Nitric oxide associated 1</fullName>
    </submittedName>
</protein>
<dbReference type="InterPro" id="IPR052807">
    <property type="entry name" value="Mito_transl_resp_regulator"/>
</dbReference>
<dbReference type="AlphaFoldDB" id="A0AAV4DDU2"/>
<dbReference type="InterPro" id="IPR027417">
    <property type="entry name" value="P-loop_NTPase"/>
</dbReference>
<accession>A0AAV4DDU2</accession>
<keyword evidence="1" id="KW-0175">Coiled coil</keyword>
<evidence type="ECO:0000256" key="1">
    <source>
        <dbReference type="SAM" id="Coils"/>
    </source>
</evidence>
<dbReference type="SUPFAM" id="SSF52540">
    <property type="entry name" value="P-loop containing nucleoside triphosphate hydrolases"/>
    <property type="match status" value="1"/>
</dbReference>
<gene>
    <name evidence="4" type="ORF">PoB_006853600</name>
</gene>
<evidence type="ECO:0000259" key="2">
    <source>
        <dbReference type="Pfam" id="PF01926"/>
    </source>
</evidence>
<dbReference type="PANTHER" id="PTHR46406:SF1">
    <property type="entry name" value="NITRIC OXIDE-ASSOCIATED PROTEIN 1"/>
    <property type="match status" value="1"/>
</dbReference>
<reference evidence="4 5" key="1">
    <citation type="journal article" date="2021" name="Elife">
        <title>Chloroplast acquisition without the gene transfer in kleptoplastic sea slugs, Plakobranchus ocellatus.</title>
        <authorList>
            <person name="Maeda T."/>
            <person name="Takahashi S."/>
            <person name="Yoshida T."/>
            <person name="Shimamura S."/>
            <person name="Takaki Y."/>
            <person name="Nagai Y."/>
            <person name="Toyoda A."/>
            <person name="Suzuki Y."/>
            <person name="Arimoto A."/>
            <person name="Ishii H."/>
            <person name="Satoh N."/>
            <person name="Nishiyama T."/>
            <person name="Hasebe M."/>
            <person name="Maruyama T."/>
            <person name="Minagawa J."/>
            <person name="Obokata J."/>
            <person name="Shigenobu S."/>
        </authorList>
    </citation>
    <scope>NUCLEOTIDE SEQUENCE [LARGE SCALE GENOMIC DNA]</scope>
</reference>